<keyword evidence="4" id="KW-1185">Reference proteome</keyword>
<feature type="region of interest" description="Disordered" evidence="1">
    <location>
        <begin position="488"/>
        <end position="572"/>
    </location>
</feature>
<dbReference type="GO" id="GO:0051260">
    <property type="term" value="P:protein homooligomerization"/>
    <property type="evidence" value="ECO:0007669"/>
    <property type="project" value="InterPro"/>
</dbReference>
<feature type="compositionally biased region" description="Polar residues" evidence="1">
    <location>
        <begin position="624"/>
        <end position="635"/>
    </location>
</feature>
<evidence type="ECO:0000259" key="2">
    <source>
        <dbReference type="Pfam" id="PF02214"/>
    </source>
</evidence>
<dbReference type="GeneTree" id="ENSGT00940000153881"/>
<dbReference type="InterPro" id="IPR047876">
    <property type="entry name" value="SHKBP1/KCTD3"/>
</dbReference>
<feature type="compositionally biased region" description="Polar residues" evidence="1">
    <location>
        <begin position="547"/>
        <end position="559"/>
    </location>
</feature>
<dbReference type="InterPro" id="IPR003131">
    <property type="entry name" value="T1-type_BTB"/>
</dbReference>
<dbReference type="AlphaFoldDB" id="A0A3B4XR11"/>
<dbReference type="Gene3D" id="2.130.10.10">
    <property type="entry name" value="YVTN repeat-like/Quinoprotein amine dehydrogenase"/>
    <property type="match status" value="1"/>
</dbReference>
<dbReference type="InterPro" id="IPR036322">
    <property type="entry name" value="WD40_repeat_dom_sf"/>
</dbReference>
<dbReference type="PANTHER" id="PTHR15859">
    <property type="entry name" value="SETA BINDING PROTEIN 1"/>
    <property type="match status" value="1"/>
</dbReference>
<organism evidence="3 4">
    <name type="scientific">Seriola lalandi dorsalis</name>
    <dbReference type="NCBI Taxonomy" id="1841481"/>
    <lineage>
        <taxon>Eukaryota</taxon>
        <taxon>Metazoa</taxon>
        <taxon>Chordata</taxon>
        <taxon>Craniata</taxon>
        <taxon>Vertebrata</taxon>
        <taxon>Euteleostomi</taxon>
        <taxon>Actinopterygii</taxon>
        <taxon>Neopterygii</taxon>
        <taxon>Teleostei</taxon>
        <taxon>Neoteleostei</taxon>
        <taxon>Acanthomorphata</taxon>
        <taxon>Carangaria</taxon>
        <taxon>Carangiformes</taxon>
        <taxon>Carangidae</taxon>
        <taxon>Seriola</taxon>
    </lineage>
</organism>
<dbReference type="SUPFAM" id="SSF54695">
    <property type="entry name" value="POZ domain"/>
    <property type="match status" value="1"/>
</dbReference>
<feature type="domain" description="Potassium channel tetramerisation-type BTB" evidence="2">
    <location>
        <begin position="5"/>
        <end position="48"/>
    </location>
</feature>
<name>A0A3B4XR11_SERLL</name>
<feature type="region of interest" description="Disordered" evidence="1">
    <location>
        <begin position="624"/>
        <end position="722"/>
    </location>
</feature>
<evidence type="ECO:0000313" key="3">
    <source>
        <dbReference type="Ensembl" id="ENSSLDP00000014158.1"/>
    </source>
</evidence>
<feature type="compositionally biased region" description="Low complexity" evidence="1">
    <location>
        <begin position="642"/>
        <end position="661"/>
    </location>
</feature>
<evidence type="ECO:0000256" key="1">
    <source>
        <dbReference type="SAM" id="MobiDB-lite"/>
    </source>
</evidence>
<sequence length="722" mass="77852">VPDSFFSRDPSLFAPILNFLRTKELHPRSINVHMLMHEAEFYGITPLVRKLQLCDELDRSSCGNVLFNGYLPPPVYPAKRRNRHSVAGSQLMGGRVMPVERAPVRRSNTMPPNLGNSGILGRASTEERPSGGQSSDSGMVRIICGHHNWIAVAYAQFVVCYRVKESTGWQQVFTSPRLDWVIDRVALNAKVMGGSLGDNDKMVAVASVTEIILWAICPDGNGNEIGVFSLNVPVEALFFVGNQLIATSHSGKVGVWNAVTKHWQNQDVVPISSYDTAGSFLILGCNNGSIYYIDVQKFPLRMKDNDLLVTELYRDPTEDAITALSVYLTPKTSDSGNWIEIAYGTSSGTVRVIVQHPETVGSGPQLFQTFSVHRSPVTKIMLSEKHLISVCADNNHVRTWTVTRFRGMISTQPGSTPLTSFKILSLDDVDGHGGCSAGTEIGPYGERDDQQVFIQRVVPDTDKLYVRLSSNGKSLHSQLSDGFRVERLHSAGGGRGTGVSSSSASLYSSLPRQAPPPMPLAKPLRDPNLSAGPGAEPQTPSLPSPAYTHSSISSPNQAASPRPHRHLDRDREWGSVRRGSFVERCQELAKGSEAAGGFGVLAGSEGIRRSLAVCSELEARFSHRTPTTFSVSPSARHSPGTPSSLSSSPLSSSQRRATPTSPTSPPPPVVSPTWSQTPVSPRHGAAASPADVPASPESPTSPDSPATAPSTSPKPHMNETSF</sequence>
<evidence type="ECO:0000313" key="4">
    <source>
        <dbReference type="Proteomes" id="UP000261360"/>
    </source>
</evidence>
<dbReference type="Pfam" id="PF02214">
    <property type="entry name" value="BTB_2"/>
    <property type="match status" value="1"/>
</dbReference>
<dbReference type="Gene3D" id="3.30.710.10">
    <property type="entry name" value="Potassium Channel Kv1.1, Chain A"/>
    <property type="match status" value="1"/>
</dbReference>
<dbReference type="STRING" id="1841481.ENSSLDP00000014158"/>
<feature type="compositionally biased region" description="Low complexity" evidence="1">
    <location>
        <begin position="498"/>
        <end position="509"/>
    </location>
</feature>
<dbReference type="InterPro" id="IPR015943">
    <property type="entry name" value="WD40/YVTN_repeat-like_dom_sf"/>
</dbReference>
<dbReference type="SUPFAM" id="SSF50978">
    <property type="entry name" value="WD40 repeat-like"/>
    <property type="match status" value="1"/>
</dbReference>
<dbReference type="InterPro" id="IPR011333">
    <property type="entry name" value="SKP1/BTB/POZ_sf"/>
</dbReference>
<accession>A0A3B4XR11</accession>
<dbReference type="Ensembl" id="ENSSLDT00000014693.1">
    <property type="protein sequence ID" value="ENSSLDP00000014158.1"/>
    <property type="gene ID" value="ENSSLDG00000011283.1"/>
</dbReference>
<reference evidence="3" key="2">
    <citation type="submission" date="2025-09" db="UniProtKB">
        <authorList>
            <consortium name="Ensembl"/>
        </authorList>
    </citation>
    <scope>IDENTIFICATION</scope>
</reference>
<feature type="compositionally biased region" description="Polar residues" evidence="1">
    <location>
        <begin position="106"/>
        <end position="116"/>
    </location>
</feature>
<dbReference type="Proteomes" id="UP000261360">
    <property type="component" value="Unplaced"/>
</dbReference>
<feature type="region of interest" description="Disordered" evidence="1">
    <location>
        <begin position="105"/>
        <end position="136"/>
    </location>
</feature>
<protein>
    <submittedName>
        <fullName evidence="3">SH3KBP1 binding protein 1</fullName>
    </submittedName>
</protein>
<proteinExistence type="predicted"/>
<feature type="compositionally biased region" description="Low complexity" evidence="1">
    <location>
        <begin position="671"/>
        <end position="715"/>
    </location>
</feature>
<dbReference type="PANTHER" id="PTHR15859:SF5">
    <property type="entry name" value="SH3KBP1-BINDING PROTEIN 1"/>
    <property type="match status" value="1"/>
</dbReference>
<reference evidence="3" key="1">
    <citation type="submission" date="2025-08" db="UniProtKB">
        <authorList>
            <consortium name="Ensembl"/>
        </authorList>
    </citation>
    <scope>IDENTIFICATION</scope>
</reference>
<dbReference type="FunFam" id="2.130.10.10:FF:000205">
    <property type="entry name" value="BTB/POZ domain-containing protein KCTD3 isoform X1"/>
    <property type="match status" value="1"/>
</dbReference>